<gene>
    <name evidence="2" type="ORF">DOTSEDRAFT_36575</name>
</gene>
<feature type="region of interest" description="Disordered" evidence="1">
    <location>
        <begin position="1"/>
        <end position="72"/>
    </location>
</feature>
<protein>
    <submittedName>
        <fullName evidence="2">Uncharacterized protein</fullName>
    </submittedName>
</protein>
<sequence>MANTFGTDTASQKDNQHMYDDDTSGSDGETEGYIPFSDERLEQEFKAALSGGDESLSDDETSSATADPVDTAAVIPTPVPAITLAIPSTPMASSSHSIRSACDCRIETAAEGERCTHSFYDHSPRWERDRQEEKPWNGVLEAEKTVFRPGLFKAEYPQGTILGWHKTDEEAMRVVQEVMMREAQETQGAKDRGTLQG</sequence>
<dbReference type="EMBL" id="KB446541">
    <property type="protein sequence ID" value="EME42781.1"/>
    <property type="molecule type" value="Genomic_DNA"/>
</dbReference>
<feature type="compositionally biased region" description="Polar residues" evidence="1">
    <location>
        <begin position="1"/>
        <end position="13"/>
    </location>
</feature>
<evidence type="ECO:0000313" key="3">
    <source>
        <dbReference type="Proteomes" id="UP000016933"/>
    </source>
</evidence>
<reference evidence="2 3" key="2">
    <citation type="journal article" date="2012" name="PLoS Pathog.">
        <title>Diverse lifestyles and strategies of plant pathogenesis encoded in the genomes of eighteen Dothideomycetes fungi.</title>
        <authorList>
            <person name="Ohm R.A."/>
            <person name="Feau N."/>
            <person name="Henrissat B."/>
            <person name="Schoch C.L."/>
            <person name="Horwitz B.A."/>
            <person name="Barry K.W."/>
            <person name="Condon B.J."/>
            <person name="Copeland A.C."/>
            <person name="Dhillon B."/>
            <person name="Glaser F."/>
            <person name="Hesse C.N."/>
            <person name="Kosti I."/>
            <person name="LaButti K."/>
            <person name="Lindquist E.A."/>
            <person name="Lucas S."/>
            <person name="Salamov A.A."/>
            <person name="Bradshaw R.E."/>
            <person name="Ciuffetti L."/>
            <person name="Hamelin R.C."/>
            <person name="Kema G.H.J."/>
            <person name="Lawrence C."/>
            <person name="Scott J.A."/>
            <person name="Spatafora J.W."/>
            <person name="Turgeon B.G."/>
            <person name="de Wit P.J.G.M."/>
            <person name="Zhong S."/>
            <person name="Goodwin S.B."/>
            <person name="Grigoriev I.V."/>
        </authorList>
    </citation>
    <scope>NUCLEOTIDE SEQUENCE [LARGE SCALE GENOMIC DNA]</scope>
    <source>
        <strain evidence="3">NZE10 / CBS 128990</strain>
    </source>
</reference>
<name>N1PMU0_DOTSN</name>
<organism evidence="2 3">
    <name type="scientific">Dothistroma septosporum (strain NZE10 / CBS 128990)</name>
    <name type="common">Red band needle blight fungus</name>
    <name type="synonym">Mycosphaerella pini</name>
    <dbReference type="NCBI Taxonomy" id="675120"/>
    <lineage>
        <taxon>Eukaryota</taxon>
        <taxon>Fungi</taxon>
        <taxon>Dikarya</taxon>
        <taxon>Ascomycota</taxon>
        <taxon>Pezizomycotina</taxon>
        <taxon>Dothideomycetes</taxon>
        <taxon>Dothideomycetidae</taxon>
        <taxon>Mycosphaerellales</taxon>
        <taxon>Mycosphaerellaceae</taxon>
        <taxon>Dothistroma</taxon>
    </lineage>
</organism>
<evidence type="ECO:0000313" key="2">
    <source>
        <dbReference type="EMBL" id="EME42781.1"/>
    </source>
</evidence>
<keyword evidence="3" id="KW-1185">Reference proteome</keyword>
<proteinExistence type="predicted"/>
<dbReference type="AlphaFoldDB" id="N1PMU0"/>
<evidence type="ECO:0000256" key="1">
    <source>
        <dbReference type="SAM" id="MobiDB-lite"/>
    </source>
</evidence>
<accession>N1PMU0</accession>
<reference evidence="3" key="1">
    <citation type="journal article" date="2012" name="PLoS Genet.">
        <title>The genomes of the fungal plant pathogens Cladosporium fulvum and Dothistroma septosporum reveal adaptation to different hosts and lifestyles but also signatures of common ancestry.</title>
        <authorList>
            <person name="de Wit P.J.G.M."/>
            <person name="van der Burgt A."/>
            <person name="Oekmen B."/>
            <person name="Stergiopoulos I."/>
            <person name="Abd-Elsalam K.A."/>
            <person name="Aerts A.L."/>
            <person name="Bahkali A.H."/>
            <person name="Beenen H.G."/>
            <person name="Chettri P."/>
            <person name="Cox M.P."/>
            <person name="Datema E."/>
            <person name="de Vries R.P."/>
            <person name="Dhillon B."/>
            <person name="Ganley A.R."/>
            <person name="Griffiths S.A."/>
            <person name="Guo Y."/>
            <person name="Hamelin R.C."/>
            <person name="Henrissat B."/>
            <person name="Kabir M.S."/>
            <person name="Jashni M.K."/>
            <person name="Kema G."/>
            <person name="Klaubauf S."/>
            <person name="Lapidus A."/>
            <person name="Levasseur A."/>
            <person name="Lindquist E."/>
            <person name="Mehrabi R."/>
            <person name="Ohm R.A."/>
            <person name="Owen T.J."/>
            <person name="Salamov A."/>
            <person name="Schwelm A."/>
            <person name="Schijlen E."/>
            <person name="Sun H."/>
            <person name="van den Burg H.A."/>
            <person name="van Ham R.C.H.J."/>
            <person name="Zhang S."/>
            <person name="Goodwin S.B."/>
            <person name="Grigoriev I.V."/>
            <person name="Collemare J."/>
            <person name="Bradshaw R.E."/>
        </authorList>
    </citation>
    <scope>NUCLEOTIDE SEQUENCE [LARGE SCALE GENOMIC DNA]</scope>
    <source>
        <strain evidence="3">NZE10 / CBS 128990</strain>
    </source>
</reference>
<dbReference type="HOGENOM" id="CLU_1384140_0_0_1"/>
<feature type="compositionally biased region" description="Acidic residues" evidence="1">
    <location>
        <begin position="21"/>
        <end position="30"/>
    </location>
</feature>
<dbReference type="Proteomes" id="UP000016933">
    <property type="component" value="Unassembled WGS sequence"/>
</dbReference>